<dbReference type="InterPro" id="IPR022742">
    <property type="entry name" value="Hydrolase_4"/>
</dbReference>
<feature type="compositionally biased region" description="Polar residues" evidence="1">
    <location>
        <begin position="656"/>
        <end position="666"/>
    </location>
</feature>
<dbReference type="PANTHER" id="PTHR43358">
    <property type="entry name" value="ALPHA/BETA-HYDROLASE"/>
    <property type="match status" value="1"/>
</dbReference>
<protein>
    <recommendedName>
        <fullName evidence="2">Serine aminopeptidase S33 domain-containing protein</fullName>
    </recommendedName>
</protein>
<evidence type="ECO:0000313" key="4">
    <source>
        <dbReference type="Proteomes" id="UP001530400"/>
    </source>
</evidence>
<evidence type="ECO:0000313" key="3">
    <source>
        <dbReference type="EMBL" id="KAL3771657.1"/>
    </source>
</evidence>
<reference evidence="3 4" key="1">
    <citation type="submission" date="2024-10" db="EMBL/GenBank/DDBJ databases">
        <title>Updated reference genomes for cyclostephanoid diatoms.</title>
        <authorList>
            <person name="Roberts W.R."/>
            <person name="Alverson A.J."/>
        </authorList>
    </citation>
    <scope>NUCLEOTIDE SEQUENCE [LARGE SCALE GENOMIC DNA]</scope>
    <source>
        <strain evidence="3 4">AJA010-31</strain>
    </source>
</reference>
<keyword evidence="4" id="KW-1185">Reference proteome</keyword>
<name>A0ABD3N6L6_9STRA</name>
<dbReference type="PANTHER" id="PTHR43358:SF4">
    <property type="entry name" value="ALPHA_BETA HYDROLASE FOLD-1 DOMAIN-CONTAINING PROTEIN"/>
    <property type="match status" value="1"/>
</dbReference>
<dbReference type="InterPro" id="IPR052920">
    <property type="entry name" value="DNA-binding_regulatory"/>
</dbReference>
<feature type="region of interest" description="Disordered" evidence="1">
    <location>
        <begin position="330"/>
        <end position="350"/>
    </location>
</feature>
<dbReference type="Pfam" id="PF12146">
    <property type="entry name" value="Hydrolase_4"/>
    <property type="match status" value="1"/>
</dbReference>
<feature type="region of interest" description="Disordered" evidence="1">
    <location>
        <begin position="647"/>
        <end position="698"/>
    </location>
</feature>
<evidence type="ECO:0000259" key="2">
    <source>
        <dbReference type="Pfam" id="PF12146"/>
    </source>
</evidence>
<dbReference type="AlphaFoldDB" id="A0ABD3N6L6"/>
<dbReference type="EMBL" id="JALLPJ020001283">
    <property type="protein sequence ID" value="KAL3771657.1"/>
    <property type="molecule type" value="Genomic_DNA"/>
</dbReference>
<dbReference type="SUPFAM" id="SSF53474">
    <property type="entry name" value="alpha/beta-Hydrolases"/>
    <property type="match status" value="1"/>
</dbReference>
<sequence length="713" mass="80419">MTMKSIYDDHEQMLQDQGLEVVVVPYRPAPHDKNHSSRSTITNNHNANALIKNRNPGTNDSSSTSVETTETNISTAEQESSSPEFMTAHPSRQLVTPRSQLAMVEAVCHNQDNGNKSLLHPIAPRTPERVAQLQRQHTTSSRAAQSTAAPNNNAQPNSQNTKPHNSTNKSPSKKRNRKLSYLQLAKLGYQELVHAIIRPPRSHYPLESLGPDSFSFCNVQFKRRDFSVMNERGMRIVCSLWSCKEWNLDLGNSHGREINRQESTEECYTGRFILDYWDESKERGRMYLQLNEDALQDVSNGDYDENSLEEDETVHDRNEAASTLNFGQCTITNNNRTKTNTSSNNTTTTTRQRHPVVIYLHGNSSSRLEVIPQLGHLLSLGVSVLSFDFTGSGHSDGDYVSLGYHEREDLDVIVKFLRNTRQVSSIALWGRSMGAATALMYASRDPTIACMVLDSPFTDLQRLIEEMVEKGRKHGVIVPNLILNVVMRLIKNSVKSTAGFSLRHISPISHAEKCFVPAMFVAGEHDDFIHKSHSILIHRKYAGDKNISIVDGDHNSPRPRFLQQSACLFLQSVMGLSADGELVVPMGINLLIPPWLLKNPRGLGSRDKAKDVLHSRQKRTKTWLPVKEQNEQKVHHRSQSEVLEFHQDKGLHQRRQTSPDFNVSRSNRNDDEVFSAREEEASAVLAAANPPDMNERQKDIQRSLFKMLGQSEP</sequence>
<feature type="compositionally biased region" description="Low complexity" evidence="1">
    <location>
        <begin position="58"/>
        <end position="75"/>
    </location>
</feature>
<comment type="caution">
    <text evidence="3">The sequence shown here is derived from an EMBL/GenBank/DDBJ whole genome shotgun (WGS) entry which is preliminary data.</text>
</comment>
<proteinExistence type="predicted"/>
<gene>
    <name evidence="3" type="ORF">ACHAWO_001718</name>
</gene>
<feature type="region of interest" description="Disordered" evidence="1">
    <location>
        <begin position="28"/>
        <end position="94"/>
    </location>
</feature>
<evidence type="ECO:0000256" key="1">
    <source>
        <dbReference type="SAM" id="MobiDB-lite"/>
    </source>
</evidence>
<feature type="compositionally biased region" description="Basic and acidic residues" evidence="1">
    <location>
        <begin position="667"/>
        <end position="680"/>
    </location>
</feature>
<dbReference type="InterPro" id="IPR029058">
    <property type="entry name" value="AB_hydrolase_fold"/>
</dbReference>
<feature type="domain" description="Serine aminopeptidase S33" evidence="2">
    <location>
        <begin position="354"/>
        <end position="481"/>
    </location>
</feature>
<accession>A0ABD3N6L6</accession>
<dbReference type="Proteomes" id="UP001530400">
    <property type="component" value="Unassembled WGS sequence"/>
</dbReference>
<organism evidence="3 4">
    <name type="scientific">Cyclotella atomus</name>
    <dbReference type="NCBI Taxonomy" id="382360"/>
    <lineage>
        <taxon>Eukaryota</taxon>
        <taxon>Sar</taxon>
        <taxon>Stramenopiles</taxon>
        <taxon>Ochrophyta</taxon>
        <taxon>Bacillariophyta</taxon>
        <taxon>Coscinodiscophyceae</taxon>
        <taxon>Thalassiosirophycidae</taxon>
        <taxon>Stephanodiscales</taxon>
        <taxon>Stephanodiscaceae</taxon>
        <taxon>Cyclotella</taxon>
    </lineage>
</organism>
<feature type="region of interest" description="Disordered" evidence="1">
    <location>
        <begin position="115"/>
        <end position="176"/>
    </location>
</feature>
<dbReference type="Gene3D" id="3.40.50.1820">
    <property type="entry name" value="alpha/beta hydrolase"/>
    <property type="match status" value="1"/>
</dbReference>
<feature type="compositionally biased region" description="Polar residues" evidence="1">
    <location>
        <begin position="37"/>
        <end position="47"/>
    </location>
</feature>
<feature type="compositionally biased region" description="Low complexity" evidence="1">
    <location>
        <begin position="138"/>
        <end position="161"/>
    </location>
</feature>